<evidence type="ECO:0000313" key="4">
    <source>
        <dbReference type="Proteomes" id="UP001212841"/>
    </source>
</evidence>
<comment type="caution">
    <text evidence="3">The sequence shown here is derived from an EMBL/GenBank/DDBJ whole genome shotgun (WGS) entry which is preliminary data.</text>
</comment>
<feature type="coiled-coil region" evidence="1">
    <location>
        <begin position="202"/>
        <end position="236"/>
    </location>
</feature>
<feature type="region of interest" description="Disordered" evidence="2">
    <location>
        <begin position="252"/>
        <end position="271"/>
    </location>
</feature>
<keyword evidence="1" id="KW-0175">Coiled coil</keyword>
<accession>A0AAD5SEA2</accession>
<evidence type="ECO:0000256" key="2">
    <source>
        <dbReference type="SAM" id="MobiDB-lite"/>
    </source>
</evidence>
<gene>
    <name evidence="3" type="ORF">HK097_007727</name>
</gene>
<keyword evidence="4" id="KW-1185">Reference proteome</keyword>
<evidence type="ECO:0000256" key="1">
    <source>
        <dbReference type="SAM" id="Coils"/>
    </source>
</evidence>
<dbReference type="EMBL" id="JADGJD010000411">
    <property type="protein sequence ID" value="KAJ3051297.1"/>
    <property type="molecule type" value="Genomic_DNA"/>
</dbReference>
<feature type="region of interest" description="Disordered" evidence="2">
    <location>
        <begin position="303"/>
        <end position="332"/>
    </location>
</feature>
<sequence>MLEQEIQRTYRQTGRDETQKRGLVASVWAVVKEVARVAQSILENPWIDAGILVVAVLALSNTDKLVAWQDRVLKELKVLSTFGDAADDLQVEQHRLAKEVSPVIPPLPTSVVNPASNIFPALSASPTPSCDYPQTNPLLNLDHSPQTSASFDPYHLLRASIRDDARYECLALVNQEHGSDMQRLKESFTTLGHELEERDERIYRLECMVEELRMRVEVAENKVERVEGDVDAVKDLFAPEDDDHIEATATAISPLEPSPVSPPNGENPFRVTTSLRASQPQLSASTTLPVTYSTQPTQIPMYHSAESVYSDTSHAAVEDPSDWERLSTNSDF</sequence>
<organism evidence="3 4">
    <name type="scientific">Rhizophlyctis rosea</name>
    <dbReference type="NCBI Taxonomy" id="64517"/>
    <lineage>
        <taxon>Eukaryota</taxon>
        <taxon>Fungi</taxon>
        <taxon>Fungi incertae sedis</taxon>
        <taxon>Chytridiomycota</taxon>
        <taxon>Chytridiomycota incertae sedis</taxon>
        <taxon>Chytridiomycetes</taxon>
        <taxon>Rhizophlyctidales</taxon>
        <taxon>Rhizophlyctidaceae</taxon>
        <taxon>Rhizophlyctis</taxon>
    </lineage>
</organism>
<name>A0AAD5SEA2_9FUNG</name>
<evidence type="ECO:0000313" key="3">
    <source>
        <dbReference type="EMBL" id="KAJ3051297.1"/>
    </source>
</evidence>
<reference evidence="3" key="1">
    <citation type="submission" date="2020-05" db="EMBL/GenBank/DDBJ databases">
        <title>Phylogenomic resolution of chytrid fungi.</title>
        <authorList>
            <person name="Stajich J.E."/>
            <person name="Amses K."/>
            <person name="Simmons R."/>
            <person name="Seto K."/>
            <person name="Myers J."/>
            <person name="Bonds A."/>
            <person name="Quandt C.A."/>
            <person name="Barry K."/>
            <person name="Liu P."/>
            <person name="Grigoriev I."/>
            <person name="Longcore J.E."/>
            <person name="James T.Y."/>
        </authorList>
    </citation>
    <scope>NUCLEOTIDE SEQUENCE</scope>
    <source>
        <strain evidence="3">JEL0318</strain>
    </source>
</reference>
<proteinExistence type="predicted"/>
<dbReference type="Proteomes" id="UP001212841">
    <property type="component" value="Unassembled WGS sequence"/>
</dbReference>
<dbReference type="AlphaFoldDB" id="A0AAD5SEA2"/>
<protein>
    <submittedName>
        <fullName evidence="3">Uncharacterized protein</fullName>
    </submittedName>
</protein>